<dbReference type="InterPro" id="IPR037507">
    <property type="entry name" value="Ribosomal_mL59"/>
</dbReference>
<accession>U4KZG3</accession>
<evidence type="ECO:0000259" key="1">
    <source>
        <dbReference type="Pfam" id="PF18126"/>
    </source>
</evidence>
<feature type="domain" description="Large ribosomal subunit protein mL59" evidence="1">
    <location>
        <begin position="15"/>
        <end position="128"/>
    </location>
</feature>
<dbReference type="InterPro" id="IPR040922">
    <property type="entry name" value="Ribosomal_mL59_dom"/>
</dbReference>
<reference evidence="2 3" key="1">
    <citation type="journal article" date="2013" name="PLoS Genet.">
        <title>The genome and development-dependent transcriptomes of Pyronema confluens: a window into fungal evolution.</title>
        <authorList>
            <person name="Traeger S."/>
            <person name="Altegoer F."/>
            <person name="Freitag M."/>
            <person name="Gabaldon T."/>
            <person name="Kempken F."/>
            <person name="Kumar A."/>
            <person name="Marcet-Houben M."/>
            <person name="Poggeler S."/>
            <person name="Stajich J.E."/>
            <person name="Nowrousian M."/>
        </authorList>
    </citation>
    <scope>NUCLEOTIDE SEQUENCE [LARGE SCALE GENOMIC DNA]</scope>
    <source>
        <strain evidence="3">CBS 100304</strain>
        <tissue evidence="2">Vegetative mycelium</tissue>
    </source>
</reference>
<dbReference type="PANTHER" id="PTHR28041">
    <property type="entry name" value="54S RIBOSOMAL PROTEIN L25, MITOCHONDRIAL"/>
    <property type="match status" value="1"/>
</dbReference>
<evidence type="ECO:0000313" key="3">
    <source>
        <dbReference type="Proteomes" id="UP000018144"/>
    </source>
</evidence>
<protein>
    <submittedName>
        <fullName evidence="2">Similar to 54S ribosomal protein L25, mitochondrial acc. no. P23369</fullName>
    </submittedName>
</protein>
<dbReference type="GO" id="GO:0005762">
    <property type="term" value="C:mitochondrial large ribosomal subunit"/>
    <property type="evidence" value="ECO:0007669"/>
    <property type="project" value="InterPro"/>
</dbReference>
<organism evidence="2 3">
    <name type="scientific">Pyronema omphalodes (strain CBS 100304)</name>
    <name type="common">Pyronema confluens</name>
    <dbReference type="NCBI Taxonomy" id="1076935"/>
    <lineage>
        <taxon>Eukaryota</taxon>
        <taxon>Fungi</taxon>
        <taxon>Dikarya</taxon>
        <taxon>Ascomycota</taxon>
        <taxon>Pezizomycotina</taxon>
        <taxon>Pezizomycetes</taxon>
        <taxon>Pezizales</taxon>
        <taxon>Pyronemataceae</taxon>
        <taxon>Pyronema</taxon>
    </lineage>
</organism>
<proteinExistence type="predicted"/>
<dbReference type="AlphaFoldDB" id="U4KZG3"/>
<keyword evidence="2" id="KW-0687">Ribonucleoprotein</keyword>
<gene>
    <name evidence="2" type="ORF">PCON_04666</name>
</gene>
<evidence type="ECO:0000313" key="2">
    <source>
        <dbReference type="EMBL" id="CCX05079.1"/>
    </source>
</evidence>
<sequence>MAEQFISLARQLPTRLQTFFAKYPPGTCNTARTNPFKPTVHTVTGKWHNPVFSYRRQAELCKMARKWGVEELLPHSKKRSDIREEQRLKRVAKGIHVKGTKEERTLKARLQMRMKAMENMPKLIEEWKRRGHGKGWKEWPSGKARF</sequence>
<keyword evidence="2" id="KW-0689">Ribosomal protein</keyword>
<keyword evidence="3" id="KW-1185">Reference proteome</keyword>
<dbReference type="EMBL" id="HF935232">
    <property type="protein sequence ID" value="CCX05079.1"/>
    <property type="molecule type" value="Genomic_DNA"/>
</dbReference>
<dbReference type="eggNOG" id="ENOG502S2BX">
    <property type="taxonomic scope" value="Eukaryota"/>
</dbReference>
<dbReference type="Pfam" id="PF18126">
    <property type="entry name" value="Mitoc_mL59"/>
    <property type="match status" value="1"/>
</dbReference>
<name>U4KZG3_PYROM</name>
<dbReference type="OMA" id="KGHKHEL"/>
<dbReference type="Proteomes" id="UP000018144">
    <property type="component" value="Unassembled WGS sequence"/>
</dbReference>
<dbReference type="OrthoDB" id="18529at2759"/>
<dbReference type="GO" id="GO:0003735">
    <property type="term" value="F:structural constituent of ribosome"/>
    <property type="evidence" value="ECO:0007669"/>
    <property type="project" value="InterPro"/>
</dbReference>
<dbReference type="STRING" id="1076935.U4KZG3"/>
<dbReference type="PANTHER" id="PTHR28041:SF1">
    <property type="entry name" value="LARGE RIBOSOMAL SUBUNIT PROTEIN ML59"/>
    <property type="match status" value="1"/>
</dbReference>